<comment type="caution">
    <text evidence="1">The sequence shown here is derived from an EMBL/GenBank/DDBJ whole genome shotgun (WGS) entry which is preliminary data.</text>
</comment>
<reference evidence="1" key="1">
    <citation type="journal article" date="2022" name="Plant J.">
        <title>Strategies of tolerance reflected in two North American maple genomes.</title>
        <authorList>
            <person name="McEvoy S.L."/>
            <person name="Sezen U.U."/>
            <person name="Trouern-Trend A."/>
            <person name="McMahon S.M."/>
            <person name="Schaberg P.G."/>
            <person name="Yang J."/>
            <person name="Wegrzyn J.L."/>
            <person name="Swenson N.G."/>
        </authorList>
    </citation>
    <scope>NUCLEOTIDE SEQUENCE</scope>
    <source>
        <strain evidence="1">NS2018</strain>
    </source>
</reference>
<dbReference type="AlphaFoldDB" id="A0AA39SQ86"/>
<name>A0AA39SQ86_ACESA</name>
<dbReference type="EMBL" id="JAUESC010000004">
    <property type="protein sequence ID" value="KAK0594783.1"/>
    <property type="molecule type" value="Genomic_DNA"/>
</dbReference>
<organism evidence="1 2">
    <name type="scientific">Acer saccharum</name>
    <name type="common">Sugar maple</name>
    <dbReference type="NCBI Taxonomy" id="4024"/>
    <lineage>
        <taxon>Eukaryota</taxon>
        <taxon>Viridiplantae</taxon>
        <taxon>Streptophyta</taxon>
        <taxon>Embryophyta</taxon>
        <taxon>Tracheophyta</taxon>
        <taxon>Spermatophyta</taxon>
        <taxon>Magnoliopsida</taxon>
        <taxon>eudicotyledons</taxon>
        <taxon>Gunneridae</taxon>
        <taxon>Pentapetalae</taxon>
        <taxon>rosids</taxon>
        <taxon>malvids</taxon>
        <taxon>Sapindales</taxon>
        <taxon>Sapindaceae</taxon>
        <taxon>Hippocastanoideae</taxon>
        <taxon>Acereae</taxon>
        <taxon>Acer</taxon>
    </lineage>
</organism>
<reference evidence="1" key="2">
    <citation type="submission" date="2023-06" db="EMBL/GenBank/DDBJ databases">
        <authorList>
            <person name="Swenson N.G."/>
            <person name="Wegrzyn J.L."/>
            <person name="Mcevoy S.L."/>
        </authorList>
    </citation>
    <scope>NUCLEOTIDE SEQUENCE</scope>
    <source>
        <strain evidence="1">NS2018</strain>
        <tissue evidence="1">Leaf</tissue>
    </source>
</reference>
<gene>
    <name evidence="1" type="ORF">LWI29_000474</name>
</gene>
<protein>
    <submittedName>
        <fullName evidence="1">Uncharacterized protein</fullName>
    </submittedName>
</protein>
<evidence type="ECO:0000313" key="2">
    <source>
        <dbReference type="Proteomes" id="UP001168877"/>
    </source>
</evidence>
<dbReference type="Proteomes" id="UP001168877">
    <property type="component" value="Unassembled WGS sequence"/>
</dbReference>
<keyword evidence="2" id="KW-1185">Reference proteome</keyword>
<proteinExistence type="predicted"/>
<sequence>MGPAGEEEQENTVMLNDIARLPYSIKNFGGILDSTSEDKREPDQKLWYSQVTIYQNPSLFMTFQGCQELIKQQPILFFCVCFNDFIYIFSMCSTISIPLNGPQMMMVMMISLWMIGCQDKPGYAEELLERFNLIGGFKCGVLRDHVTTFSALTQPQVVRCYI</sequence>
<evidence type="ECO:0000313" key="1">
    <source>
        <dbReference type="EMBL" id="KAK0594783.1"/>
    </source>
</evidence>
<accession>A0AA39SQ86</accession>